<dbReference type="GO" id="GO:0015935">
    <property type="term" value="C:small ribosomal subunit"/>
    <property type="evidence" value="ECO:0007669"/>
    <property type="project" value="TreeGrafter"/>
</dbReference>
<keyword evidence="5" id="KW-0687">Ribonucleoprotein</keyword>
<dbReference type="HAMAP" id="MF_00500">
    <property type="entry name" value="Ribosomal_bS20"/>
    <property type="match status" value="1"/>
</dbReference>
<dbReference type="EMBL" id="MK814614">
    <property type="protein sequence ID" value="QCI04688.1"/>
    <property type="molecule type" value="Genomic_DNA"/>
</dbReference>
<name>A0A4D6WQ62_9FLOR</name>
<dbReference type="AlphaFoldDB" id="A0A4D6WQ62"/>
<protein>
    <submittedName>
        <fullName evidence="6">Ribosomal protein S20</fullName>
    </submittedName>
</protein>
<reference evidence="6" key="1">
    <citation type="journal article" date="2019" name="Mol. Phylogenet. Evol.">
        <title>Morphological evolution and classification of the red algal order Ceramiales inferred using plastid phylogenomics.</title>
        <authorList>
            <person name="Diaz-Tapia P."/>
            <person name="Pasella M.M."/>
            <person name="Verbruggen H."/>
            <person name="Maggs C.A."/>
        </authorList>
    </citation>
    <scope>NUCLEOTIDE SEQUENCE</scope>
    <source>
        <strain evidence="6">PD2929_4_</strain>
    </source>
</reference>
<evidence type="ECO:0000256" key="5">
    <source>
        <dbReference type="ARBA" id="ARBA00023274"/>
    </source>
</evidence>
<dbReference type="SUPFAM" id="SSF46992">
    <property type="entry name" value="Ribosomal protein S20"/>
    <property type="match status" value="1"/>
</dbReference>
<dbReference type="GO" id="GO:0006412">
    <property type="term" value="P:translation"/>
    <property type="evidence" value="ECO:0007669"/>
    <property type="project" value="InterPro"/>
</dbReference>
<comment type="similarity">
    <text evidence="1">Belongs to the bacterial ribosomal protein bS20 family.</text>
</comment>
<evidence type="ECO:0000256" key="1">
    <source>
        <dbReference type="ARBA" id="ARBA00007634"/>
    </source>
</evidence>
<sequence length="87" mass="9840">MSKNLSALKRVKIALRNRSQNKKYKVAIKKSLKKYIFSLKNSDLSNVNISTSLATLYQNLDKAVKTGVLHKNKAARTKSKVSKMMIN</sequence>
<keyword evidence="6" id="KW-0934">Plastid</keyword>
<dbReference type="GO" id="GO:0003735">
    <property type="term" value="F:structural constituent of ribosome"/>
    <property type="evidence" value="ECO:0007669"/>
    <property type="project" value="InterPro"/>
</dbReference>
<dbReference type="GO" id="GO:0005829">
    <property type="term" value="C:cytosol"/>
    <property type="evidence" value="ECO:0007669"/>
    <property type="project" value="TreeGrafter"/>
</dbReference>
<evidence type="ECO:0000313" key="6">
    <source>
        <dbReference type="EMBL" id="QCI04688.1"/>
    </source>
</evidence>
<evidence type="ECO:0000256" key="3">
    <source>
        <dbReference type="ARBA" id="ARBA00022884"/>
    </source>
</evidence>
<proteinExistence type="inferred from homology"/>
<gene>
    <name evidence="6" type="primary">rps20</name>
</gene>
<keyword evidence="3" id="KW-0694">RNA-binding</keyword>
<dbReference type="PANTHER" id="PTHR33398">
    <property type="entry name" value="30S RIBOSOMAL PROTEIN S20"/>
    <property type="match status" value="1"/>
</dbReference>
<keyword evidence="2" id="KW-0699">rRNA-binding</keyword>
<organism evidence="6">
    <name type="scientific">Apoglossum ruscifolium</name>
    <dbReference type="NCBI Taxonomy" id="167976"/>
    <lineage>
        <taxon>Eukaryota</taxon>
        <taxon>Rhodophyta</taxon>
        <taxon>Florideophyceae</taxon>
        <taxon>Rhodymeniophycidae</taxon>
        <taxon>Ceramiales</taxon>
        <taxon>Delesseriaceae</taxon>
        <taxon>Apoglossum</taxon>
    </lineage>
</organism>
<dbReference type="PANTHER" id="PTHR33398:SF1">
    <property type="entry name" value="SMALL RIBOSOMAL SUBUNIT PROTEIN BS20C"/>
    <property type="match status" value="1"/>
</dbReference>
<dbReference type="Gene3D" id="1.20.58.110">
    <property type="entry name" value="Ribosomal protein S20"/>
    <property type="match status" value="1"/>
</dbReference>
<geneLocation type="plastid" evidence="6"/>
<dbReference type="InterPro" id="IPR036510">
    <property type="entry name" value="Ribosomal_bS20_sf"/>
</dbReference>
<keyword evidence="4 6" id="KW-0689">Ribosomal protein</keyword>
<accession>A0A4D6WQ62</accession>
<dbReference type="GO" id="GO:0070181">
    <property type="term" value="F:small ribosomal subunit rRNA binding"/>
    <property type="evidence" value="ECO:0007669"/>
    <property type="project" value="TreeGrafter"/>
</dbReference>
<reference evidence="6" key="2">
    <citation type="submission" date="2019-04" db="EMBL/GenBank/DDBJ databases">
        <authorList>
            <person name="Pasella M."/>
        </authorList>
    </citation>
    <scope>NUCLEOTIDE SEQUENCE</scope>
    <source>
        <strain evidence="6">PD2929_4_</strain>
    </source>
</reference>
<evidence type="ECO:0000256" key="4">
    <source>
        <dbReference type="ARBA" id="ARBA00022980"/>
    </source>
</evidence>
<dbReference type="Pfam" id="PF01649">
    <property type="entry name" value="Ribosomal_S20p"/>
    <property type="match status" value="1"/>
</dbReference>
<evidence type="ECO:0000256" key="2">
    <source>
        <dbReference type="ARBA" id="ARBA00022730"/>
    </source>
</evidence>
<dbReference type="InterPro" id="IPR002583">
    <property type="entry name" value="Ribosomal_bS20"/>
</dbReference>
<dbReference type="NCBIfam" id="TIGR00029">
    <property type="entry name" value="S20"/>
    <property type="match status" value="1"/>
</dbReference>